<keyword evidence="1" id="KW-0645">Protease</keyword>
<reference evidence="2" key="1">
    <citation type="journal article" date="2017" name="Genome Announc.">
        <title>Draft Genome Sequence of Terrimicrobium sacchariphilum NM-5T, a Facultative Anaerobic Soil Bacterium of the Class Spartobacteria.</title>
        <authorList>
            <person name="Qiu Y.L."/>
            <person name="Tourlousse D.M."/>
            <person name="Matsuura N."/>
            <person name="Ohashi A."/>
            <person name="Sekiguchi Y."/>
        </authorList>
    </citation>
    <scope>NUCLEOTIDE SEQUENCE [LARGE SCALE GENOMIC DNA]</scope>
    <source>
        <strain evidence="2">NM-5</strain>
    </source>
</reference>
<dbReference type="EMBL" id="BDCO01000002">
    <property type="protein sequence ID" value="GAT34831.1"/>
    <property type="molecule type" value="Genomic_DNA"/>
</dbReference>
<keyword evidence="2" id="KW-1185">Reference proteome</keyword>
<keyword evidence="1" id="KW-0378">Hydrolase</keyword>
<dbReference type="GO" id="GO:0006508">
    <property type="term" value="P:proteolysis"/>
    <property type="evidence" value="ECO:0007669"/>
    <property type="project" value="UniProtKB-KW"/>
</dbReference>
<evidence type="ECO:0000313" key="1">
    <source>
        <dbReference type="EMBL" id="GAT34831.1"/>
    </source>
</evidence>
<accession>A0A146GBT0</accession>
<dbReference type="InParanoid" id="A0A146GBT0"/>
<dbReference type="SUPFAM" id="SSF55486">
    <property type="entry name" value="Metalloproteases ('zincins'), catalytic domain"/>
    <property type="match status" value="1"/>
</dbReference>
<dbReference type="Proteomes" id="UP000076023">
    <property type="component" value="Unassembled WGS sequence"/>
</dbReference>
<evidence type="ECO:0000313" key="2">
    <source>
        <dbReference type="Proteomes" id="UP000076023"/>
    </source>
</evidence>
<gene>
    <name evidence="1" type="ORF">TSACC_23265</name>
</gene>
<comment type="caution">
    <text evidence="1">The sequence shown here is derived from an EMBL/GenBank/DDBJ whole genome shotgun (WGS) entry which is preliminary data.</text>
</comment>
<dbReference type="InterPro" id="IPR010428">
    <property type="entry name" value="Zincin_1"/>
</dbReference>
<dbReference type="GO" id="GO:0008237">
    <property type="term" value="F:metallopeptidase activity"/>
    <property type="evidence" value="ECO:0007669"/>
    <property type="project" value="UniProtKB-KW"/>
</dbReference>
<organism evidence="1 2">
    <name type="scientific">Terrimicrobium sacchariphilum</name>
    <dbReference type="NCBI Taxonomy" id="690879"/>
    <lineage>
        <taxon>Bacteria</taxon>
        <taxon>Pseudomonadati</taxon>
        <taxon>Verrucomicrobiota</taxon>
        <taxon>Terrimicrobiia</taxon>
        <taxon>Terrimicrobiales</taxon>
        <taxon>Terrimicrobiaceae</taxon>
        <taxon>Terrimicrobium</taxon>
    </lineage>
</organism>
<dbReference type="OrthoDB" id="9806895at2"/>
<dbReference type="Gene3D" id="3.30.2010.20">
    <property type="match status" value="1"/>
</dbReference>
<sequence>MNFKQMVSWAEQISAETLKELPLEVRTALDEVPIFFEALPSEKDIDEGIAPDTLGLFDPGPDSAPMACIRLWLENIWDEAEEAGTTFEEEVRITLLHEIGHLLGWDEDEVEDRGLA</sequence>
<dbReference type="Pfam" id="PF06262">
    <property type="entry name" value="Zincin_1"/>
    <property type="match status" value="1"/>
</dbReference>
<dbReference type="AlphaFoldDB" id="A0A146GBT0"/>
<keyword evidence="1" id="KW-0482">Metalloprotease</keyword>
<dbReference type="InterPro" id="IPR038555">
    <property type="entry name" value="Zincin_1_sf"/>
</dbReference>
<protein>
    <submittedName>
        <fullName evidence="1">Predicted Zn-dependent protease, minimal metalloprotease (MMP)-like domain</fullName>
    </submittedName>
</protein>
<name>A0A146GBT0_TERSA</name>
<proteinExistence type="predicted"/>
<dbReference type="STRING" id="690879.TSACC_23265"/>